<sequence>MYRDHVVNHQQQYEEQHEERLRVQRKIEKKKRRKDKKKEKKRRAREPLTTKPLEQELVPSVIAKNVNNGSDSGNSNNSSQKKSFFVNTTTFYSAWRNRDTRSLIRALLKDREIRVDFDSLTNNHKFLSLLSPALKRSYGISIRLDIRDTDQLVEYYNHPYKYLINHLVISIEQREEEVVDCDLFGVDIDVLEIEGDKDTVCVGTLAASIGRLKLRVWDHHREVDVMVESYSSSHSLLDWALGNLPNNLLYLHLDIPDHVHIQTPVVLPVTLRDLDFVSTQRNLQQLLVDPTKQFDHCALLVQSEDDLRWLRDRTWIKGIKARGFVAQNYIPRHVTRLEMFYPLPIEADATIDQDLDYLSPSLTSFRVNQLRGIAMGALPHSLRVLEIGSLAQPLCAGVLPASLNKLALGYYHHPLMPGVLPCALQTLDLKHYNSAIEPASLPQSLTRLSLGSYNGAFDSFGVLDHLIDLLVHNLHPSIHTLISPHTKYLRLSYCHQPSPISLATTAIENLLFERYKDNTLDRTEPDIIDLHKFLPATLHRLETKGPLKLTNFPSVSLYIHQSNKNVIYK</sequence>
<dbReference type="OrthoDB" id="10290201at2759"/>
<evidence type="ECO:0000313" key="3">
    <source>
        <dbReference type="EMBL" id="KAF2078490.1"/>
    </source>
</evidence>
<comment type="caution">
    <text evidence="3">The sequence shown here is derived from an EMBL/GenBank/DDBJ whole genome shotgun (WGS) entry which is preliminary data.</text>
</comment>
<feature type="region of interest" description="Disordered" evidence="2">
    <location>
        <begin position="1"/>
        <end position="81"/>
    </location>
</feature>
<evidence type="ECO:0000313" key="4">
    <source>
        <dbReference type="Proteomes" id="UP000695562"/>
    </source>
</evidence>
<proteinExistence type="predicted"/>
<dbReference type="AlphaFoldDB" id="A0A8J4Q489"/>
<reference evidence="3" key="1">
    <citation type="submission" date="2020-01" db="EMBL/GenBank/DDBJ databases">
        <title>Development of genomics and gene disruption for Polysphondylium violaceum indicates a role for the polyketide synthase stlB in stalk morphogenesis.</title>
        <authorList>
            <person name="Narita B."/>
            <person name="Kawabe Y."/>
            <person name="Kin K."/>
            <person name="Saito T."/>
            <person name="Gibbs R."/>
            <person name="Kuspa A."/>
            <person name="Muzny D."/>
            <person name="Queller D."/>
            <person name="Richards S."/>
            <person name="Strassman J."/>
            <person name="Sucgang R."/>
            <person name="Worley K."/>
            <person name="Schaap P."/>
        </authorList>
    </citation>
    <scope>NUCLEOTIDE SEQUENCE</scope>
    <source>
        <strain evidence="3">QSvi11</strain>
    </source>
</reference>
<keyword evidence="1" id="KW-0677">Repeat</keyword>
<accession>A0A8J4Q489</accession>
<organism evidence="3 4">
    <name type="scientific">Polysphondylium violaceum</name>
    <dbReference type="NCBI Taxonomy" id="133409"/>
    <lineage>
        <taxon>Eukaryota</taxon>
        <taxon>Amoebozoa</taxon>
        <taxon>Evosea</taxon>
        <taxon>Eumycetozoa</taxon>
        <taxon>Dictyostelia</taxon>
        <taxon>Dictyosteliales</taxon>
        <taxon>Dictyosteliaceae</taxon>
        <taxon>Polysphondylium</taxon>
    </lineage>
</organism>
<name>A0A8J4Q489_9MYCE</name>
<dbReference type="Pfam" id="PF05725">
    <property type="entry name" value="FNIP"/>
    <property type="match status" value="1"/>
</dbReference>
<evidence type="ECO:0000256" key="1">
    <source>
        <dbReference type="ARBA" id="ARBA00022737"/>
    </source>
</evidence>
<evidence type="ECO:0000256" key="2">
    <source>
        <dbReference type="SAM" id="MobiDB-lite"/>
    </source>
</evidence>
<keyword evidence="4" id="KW-1185">Reference proteome</keyword>
<dbReference type="PANTHER" id="PTHR32134">
    <property type="entry name" value="FNIP REPEAT-CONTAINING PROTEIN"/>
    <property type="match status" value="1"/>
</dbReference>
<dbReference type="InterPro" id="IPR051251">
    <property type="entry name" value="STK_FNIP-Repeat"/>
</dbReference>
<gene>
    <name evidence="3" type="ORF">CYY_000240</name>
</gene>
<dbReference type="PANTHER" id="PTHR32134:SF169">
    <property type="entry name" value="FNIP REPEAT-CONTAINING PROTEIN-RELATED"/>
    <property type="match status" value="1"/>
</dbReference>
<dbReference type="EMBL" id="AJWJ01000004">
    <property type="protein sequence ID" value="KAF2078490.1"/>
    <property type="molecule type" value="Genomic_DNA"/>
</dbReference>
<feature type="compositionally biased region" description="Low complexity" evidence="2">
    <location>
        <begin position="65"/>
        <end position="81"/>
    </location>
</feature>
<dbReference type="Proteomes" id="UP000695562">
    <property type="component" value="Unassembled WGS sequence"/>
</dbReference>
<feature type="compositionally biased region" description="Basic residues" evidence="2">
    <location>
        <begin position="27"/>
        <end position="44"/>
    </location>
</feature>
<protein>
    <submittedName>
        <fullName evidence="3">Uncharacterized protein</fullName>
    </submittedName>
</protein>
<dbReference type="InterPro" id="IPR008615">
    <property type="entry name" value="FNIP"/>
</dbReference>
<feature type="compositionally biased region" description="Basic and acidic residues" evidence="2">
    <location>
        <begin position="1"/>
        <end position="26"/>
    </location>
</feature>